<reference evidence="2 3" key="1">
    <citation type="submission" date="2019-01" db="EMBL/GenBank/DDBJ databases">
        <authorList>
            <person name="Chen W.-M."/>
        </authorList>
    </citation>
    <scope>NUCLEOTIDE SEQUENCE [LARGE SCALE GENOMIC DNA]</scope>
    <source>
        <strain evidence="2 3">ICH-3</strain>
    </source>
</reference>
<comment type="similarity">
    <text evidence="1">Belongs to the UPF0065 (bug) family.</text>
</comment>
<dbReference type="PANTHER" id="PTHR42928:SF5">
    <property type="entry name" value="BLR1237 PROTEIN"/>
    <property type="match status" value="1"/>
</dbReference>
<protein>
    <submittedName>
        <fullName evidence="2">Tripartite tricarboxylate transporter substrate binding protein</fullName>
    </submittedName>
</protein>
<proteinExistence type="inferred from homology"/>
<evidence type="ECO:0000256" key="1">
    <source>
        <dbReference type="ARBA" id="ARBA00006987"/>
    </source>
</evidence>
<keyword evidence="3" id="KW-1185">Reference proteome</keyword>
<dbReference type="InterPro" id="IPR042100">
    <property type="entry name" value="Bug_dom1"/>
</dbReference>
<dbReference type="Gene3D" id="3.40.190.150">
    <property type="entry name" value="Bordetella uptake gene, domain 1"/>
    <property type="match status" value="1"/>
</dbReference>
<dbReference type="InterPro" id="IPR005064">
    <property type="entry name" value="BUG"/>
</dbReference>
<dbReference type="Pfam" id="PF03401">
    <property type="entry name" value="TctC"/>
    <property type="match status" value="1"/>
</dbReference>
<dbReference type="CDD" id="cd07012">
    <property type="entry name" value="PBP2_Bug_TTT"/>
    <property type="match status" value="1"/>
</dbReference>
<comment type="caution">
    <text evidence="2">The sequence shown here is derived from an EMBL/GenBank/DDBJ whole genome shotgun (WGS) entry which is preliminary data.</text>
</comment>
<dbReference type="PANTHER" id="PTHR42928">
    <property type="entry name" value="TRICARBOXYLATE-BINDING PROTEIN"/>
    <property type="match status" value="1"/>
</dbReference>
<sequence length="340" mass="35673">MKCCKPPVLPGGHNHERRRWMKVGCLKTALLAIACTLAIGAGAQTAGNNIELIVPFPPGGSVDPIARALQNGMKDSLGGEALVIMNMPGAGGTIGTARVARAAPDGRTIGITTVGPLTTQPHMAKLSYGVDDFTYVCRTHVTPQVLVVPESSPFKTLREFVDFAKANPDKVVMSSTGIGSLPHLAAVEFGQLAGFQWLHVPSKGDSDAARLALGGEITGWVAGVQTYVQLAPRLRALGILQSERNPALPDVATFKEQGYTLNSAGWGGLIVPKGTPAAIVDRLSNACAAATHTPEFEQILRNLRVPQGYLPAAGFAAFVNSEYARYGKLIQATGAASTNK</sequence>
<dbReference type="AlphaFoldDB" id="A0A3S2TTD7"/>
<dbReference type="PIRSF" id="PIRSF017082">
    <property type="entry name" value="YflP"/>
    <property type="match status" value="1"/>
</dbReference>
<evidence type="ECO:0000313" key="3">
    <source>
        <dbReference type="Proteomes" id="UP000288178"/>
    </source>
</evidence>
<gene>
    <name evidence="2" type="ORF">ENE75_06055</name>
</gene>
<organism evidence="2 3">
    <name type="scientific">Rubrivivax albus</name>
    <dbReference type="NCBI Taxonomy" id="2499835"/>
    <lineage>
        <taxon>Bacteria</taxon>
        <taxon>Pseudomonadati</taxon>
        <taxon>Pseudomonadota</taxon>
        <taxon>Betaproteobacteria</taxon>
        <taxon>Burkholderiales</taxon>
        <taxon>Sphaerotilaceae</taxon>
        <taxon>Rubrivivax</taxon>
    </lineage>
</organism>
<dbReference type="EMBL" id="SACT01000001">
    <property type="protein sequence ID" value="RVT54407.1"/>
    <property type="molecule type" value="Genomic_DNA"/>
</dbReference>
<dbReference type="Gene3D" id="3.40.190.10">
    <property type="entry name" value="Periplasmic binding protein-like II"/>
    <property type="match status" value="1"/>
</dbReference>
<dbReference type="Proteomes" id="UP000288178">
    <property type="component" value="Unassembled WGS sequence"/>
</dbReference>
<accession>A0A3S2TTD7</accession>
<evidence type="ECO:0000313" key="2">
    <source>
        <dbReference type="EMBL" id="RVT54407.1"/>
    </source>
</evidence>
<name>A0A3S2TTD7_9BURK</name>